<dbReference type="InterPro" id="IPR008571">
    <property type="entry name" value="HerA-like"/>
</dbReference>
<organism evidence="3 4">
    <name type="scientific">Zymomonas mobilis subsp. mobilis (strain ATCC 10988 / DSM 424 / LMG 404 / NCIMB 8938 / NRRL B-806 / ZM1)</name>
    <dbReference type="NCBI Taxonomy" id="555217"/>
    <lineage>
        <taxon>Bacteria</taxon>
        <taxon>Pseudomonadati</taxon>
        <taxon>Pseudomonadota</taxon>
        <taxon>Alphaproteobacteria</taxon>
        <taxon>Sphingomonadales</taxon>
        <taxon>Zymomonadaceae</taxon>
        <taxon>Zymomonas</taxon>
    </lineage>
</organism>
<feature type="region of interest" description="Disordered" evidence="1">
    <location>
        <begin position="298"/>
        <end position="319"/>
    </location>
</feature>
<dbReference type="InterPro" id="IPR002789">
    <property type="entry name" value="HerA_central"/>
</dbReference>
<dbReference type="Gene3D" id="3.40.50.300">
    <property type="entry name" value="P-loop containing nucleotide triphosphate hydrolases"/>
    <property type="match status" value="1"/>
</dbReference>
<sequence length="527" mass="58384">MAINKERDEPFSYLWQILLFLTDLPLQKRTSLAQRCRMTVMIDMGKDPKGQVVPMDLEELLATRLLVQGNSGSGKSHLLRRMLEKSARFVQQIVIDPEGDFVTLAERFPHVAVEAAAYNESEIRVLAQRIREHRVSVVLNLEGLDVDNQMKCAAWFLATLFDAPRDHWYPAIVVVDEAQIFAPAQAGEVSDEARRLSLAAMTNLMCRGRKRGLAGVIATQRLAKLAKNVAAEASNFLMGRTFLDIDMARAADLLGMDRRQAESIRDLERGHFLALGPALCRRPIAVKIGEVETKSRTGGFKLMPLPDSKNSNPEDLLFSEPEEPALPLASPEPPPPPSSSQLMELLQKEKEEEAKIAEAEAAENPVDNSQKEALIDALLSSIVEEEENAYRQANLLYPEFTIGCRMHGLSTPPLDLTAFTKRLTIAKAGLSNDDLQDELWQPALKAASILEDDIQAVFLFLAKTAKENAPCPDDEMIARIYGTRSAGRARRLIGYMENQGIIAIRTDFGGRRSITLPALGWTTSTAA</sequence>
<feature type="domain" description="Helicase HerA central" evidence="2">
    <location>
        <begin position="52"/>
        <end position="121"/>
    </location>
</feature>
<dbReference type="InterPro" id="IPR027417">
    <property type="entry name" value="P-loop_NTPase"/>
</dbReference>
<dbReference type="PANTHER" id="PTHR42957:SF1">
    <property type="entry name" value="HELICASE MJ1565-RELATED"/>
    <property type="match status" value="1"/>
</dbReference>
<gene>
    <name evidence="3" type="ordered locus">Zmob_0706</name>
</gene>
<evidence type="ECO:0000313" key="3">
    <source>
        <dbReference type="EMBL" id="AEH62548.1"/>
    </source>
</evidence>
<dbReference type="eggNOG" id="COG0433">
    <property type="taxonomic scope" value="Bacteria"/>
</dbReference>
<dbReference type="PIRSF" id="PIRSF034081">
    <property type="entry name" value="ATPase_Atu1862"/>
    <property type="match status" value="1"/>
</dbReference>
<reference evidence="3 4" key="1">
    <citation type="journal article" date="2011" name="J. Bacteriol.">
        <title>Genome sequence of the ethanol-producing Zymomonas mobilis subsp. mobilis lectotype strain ATCC 10988.</title>
        <authorList>
            <person name="Pappas K.M."/>
            <person name="Kouvelis V.N."/>
            <person name="Saunders E."/>
            <person name="Brettin T.S."/>
            <person name="Bruce D."/>
            <person name="Detter C."/>
            <person name="Balakireva M."/>
            <person name="Han C.S."/>
            <person name="Savvakis G."/>
            <person name="Kyrpides N.C."/>
            <person name="Typas M.A."/>
        </authorList>
    </citation>
    <scope>NUCLEOTIDE SEQUENCE [LARGE SCALE GENOMIC DNA]</scope>
    <source>
        <strain evidence="4">ATCC 10988 / DSM 424 / CCUG 17860 / LMG 404 / NCIMB 8938 / NRRL B-806 / ZM1</strain>
    </source>
</reference>
<dbReference type="InterPro" id="IPR014588">
    <property type="entry name" value="ATPase_Atu1862_pred"/>
</dbReference>
<protein>
    <recommendedName>
        <fullName evidence="2">Helicase HerA central domain-containing protein</fullName>
    </recommendedName>
</protein>
<evidence type="ECO:0000256" key="1">
    <source>
        <dbReference type="SAM" id="MobiDB-lite"/>
    </source>
</evidence>
<dbReference type="Pfam" id="PF01935">
    <property type="entry name" value="DUF87"/>
    <property type="match status" value="1"/>
</dbReference>
<dbReference type="KEGG" id="zmm:Zmob_0706"/>
<name>A0A0H3G1F6_ZYMMA</name>
<accession>A0A0H3G1F6</accession>
<dbReference type="RefSeq" id="WP_012817485.1">
    <property type="nucleotide sequence ID" value="NC_017262.1"/>
</dbReference>
<dbReference type="SUPFAM" id="SSF52540">
    <property type="entry name" value="P-loop containing nucleoside triphosphate hydrolases"/>
    <property type="match status" value="1"/>
</dbReference>
<evidence type="ECO:0000259" key="2">
    <source>
        <dbReference type="Pfam" id="PF01935"/>
    </source>
</evidence>
<proteinExistence type="predicted"/>
<dbReference type="Proteomes" id="UP000001494">
    <property type="component" value="Chromosome"/>
</dbReference>
<evidence type="ECO:0000313" key="4">
    <source>
        <dbReference type="Proteomes" id="UP000001494"/>
    </source>
</evidence>
<dbReference type="PANTHER" id="PTHR42957">
    <property type="entry name" value="HELICASE MJ1565-RELATED"/>
    <property type="match status" value="1"/>
</dbReference>
<dbReference type="HOGENOM" id="CLU_560006_0_0_5"/>
<dbReference type="AlphaFoldDB" id="A0A0H3G1F6"/>
<dbReference type="EMBL" id="CP002850">
    <property type="protein sequence ID" value="AEH62548.1"/>
    <property type="molecule type" value="Genomic_DNA"/>
</dbReference>
<dbReference type="OrthoDB" id="9768060at2"/>